<sequence length="98" mass="10416">MAGMSTVNHQGPLNERKRVSALFLCSQQADGPLCQSAAHAYKAPGAKPLRIQPASLACLPRWGGNWANWGPLIAQPGKAEFTANTAGCELEGLELIFI</sequence>
<protein>
    <submittedName>
        <fullName evidence="1">Uncharacterized protein</fullName>
    </submittedName>
</protein>
<dbReference type="EMBL" id="JAINUG010000165">
    <property type="protein sequence ID" value="KAJ8390828.1"/>
    <property type="molecule type" value="Genomic_DNA"/>
</dbReference>
<name>A0AAD7RVA0_9TELE</name>
<accession>A0AAD7RVA0</accession>
<dbReference type="Proteomes" id="UP001221898">
    <property type="component" value="Unassembled WGS sequence"/>
</dbReference>
<gene>
    <name evidence="1" type="ORF">AAFF_G00099600</name>
</gene>
<proteinExistence type="predicted"/>
<keyword evidence="2" id="KW-1185">Reference proteome</keyword>
<organism evidence="1 2">
    <name type="scientific">Aldrovandia affinis</name>
    <dbReference type="NCBI Taxonomy" id="143900"/>
    <lineage>
        <taxon>Eukaryota</taxon>
        <taxon>Metazoa</taxon>
        <taxon>Chordata</taxon>
        <taxon>Craniata</taxon>
        <taxon>Vertebrata</taxon>
        <taxon>Euteleostomi</taxon>
        <taxon>Actinopterygii</taxon>
        <taxon>Neopterygii</taxon>
        <taxon>Teleostei</taxon>
        <taxon>Notacanthiformes</taxon>
        <taxon>Halosauridae</taxon>
        <taxon>Aldrovandia</taxon>
    </lineage>
</organism>
<evidence type="ECO:0000313" key="2">
    <source>
        <dbReference type="Proteomes" id="UP001221898"/>
    </source>
</evidence>
<reference evidence="1" key="1">
    <citation type="journal article" date="2023" name="Science">
        <title>Genome structures resolve the early diversification of teleost fishes.</title>
        <authorList>
            <person name="Parey E."/>
            <person name="Louis A."/>
            <person name="Montfort J."/>
            <person name="Bouchez O."/>
            <person name="Roques C."/>
            <person name="Iampietro C."/>
            <person name="Lluch J."/>
            <person name="Castinel A."/>
            <person name="Donnadieu C."/>
            <person name="Desvignes T."/>
            <person name="Floi Bucao C."/>
            <person name="Jouanno E."/>
            <person name="Wen M."/>
            <person name="Mejri S."/>
            <person name="Dirks R."/>
            <person name="Jansen H."/>
            <person name="Henkel C."/>
            <person name="Chen W.J."/>
            <person name="Zahm M."/>
            <person name="Cabau C."/>
            <person name="Klopp C."/>
            <person name="Thompson A.W."/>
            <person name="Robinson-Rechavi M."/>
            <person name="Braasch I."/>
            <person name="Lecointre G."/>
            <person name="Bobe J."/>
            <person name="Postlethwait J.H."/>
            <person name="Berthelot C."/>
            <person name="Roest Crollius H."/>
            <person name="Guiguen Y."/>
        </authorList>
    </citation>
    <scope>NUCLEOTIDE SEQUENCE</scope>
    <source>
        <strain evidence="1">NC1722</strain>
    </source>
</reference>
<dbReference type="AlphaFoldDB" id="A0AAD7RVA0"/>
<comment type="caution">
    <text evidence="1">The sequence shown here is derived from an EMBL/GenBank/DDBJ whole genome shotgun (WGS) entry which is preliminary data.</text>
</comment>
<evidence type="ECO:0000313" key="1">
    <source>
        <dbReference type="EMBL" id="KAJ8390828.1"/>
    </source>
</evidence>